<evidence type="ECO:0000256" key="6">
    <source>
        <dbReference type="ARBA" id="ARBA00023136"/>
    </source>
</evidence>
<proteinExistence type="predicted"/>
<dbReference type="InterPro" id="IPR050171">
    <property type="entry name" value="MFS_Transporters"/>
</dbReference>
<reference evidence="9 10" key="1">
    <citation type="submission" date="2020-05" db="EMBL/GenBank/DDBJ databases">
        <title>Description of Pedobacter foliorum sp. nov.</title>
        <authorList>
            <person name="Qi S."/>
            <person name="Carlier A."/>
            <person name="Cnockaert M."/>
            <person name="Vandamme P."/>
        </authorList>
    </citation>
    <scope>NUCLEOTIDE SEQUENCE [LARGE SCALE GENOMIC DNA]</scope>
    <source>
        <strain evidence="9 10">LMG 31300</strain>
    </source>
</reference>
<feature type="transmembrane region" description="Helical" evidence="7">
    <location>
        <begin position="174"/>
        <end position="198"/>
    </location>
</feature>
<dbReference type="SUPFAM" id="SSF103473">
    <property type="entry name" value="MFS general substrate transporter"/>
    <property type="match status" value="1"/>
</dbReference>
<organism evidence="9 10">
    <name type="scientific">Pedobacter boryungensis</name>
    <dbReference type="NCBI Taxonomy" id="869962"/>
    <lineage>
        <taxon>Bacteria</taxon>
        <taxon>Pseudomonadati</taxon>
        <taxon>Bacteroidota</taxon>
        <taxon>Sphingobacteriia</taxon>
        <taxon>Sphingobacteriales</taxon>
        <taxon>Sphingobacteriaceae</taxon>
        <taxon>Pedobacter</taxon>
    </lineage>
</organism>
<dbReference type="InterPro" id="IPR036259">
    <property type="entry name" value="MFS_trans_sf"/>
</dbReference>
<keyword evidence="3" id="KW-1003">Cell membrane</keyword>
<evidence type="ECO:0000256" key="5">
    <source>
        <dbReference type="ARBA" id="ARBA00022989"/>
    </source>
</evidence>
<feature type="transmembrane region" description="Helical" evidence="7">
    <location>
        <begin position="310"/>
        <end position="336"/>
    </location>
</feature>
<dbReference type="RefSeq" id="WP_173271693.1">
    <property type="nucleotide sequence ID" value="NZ_JABMKV010000002.1"/>
</dbReference>
<dbReference type="PANTHER" id="PTHR23517">
    <property type="entry name" value="RESISTANCE PROTEIN MDTM, PUTATIVE-RELATED-RELATED"/>
    <property type="match status" value="1"/>
</dbReference>
<dbReference type="Pfam" id="PF07690">
    <property type="entry name" value="MFS_1"/>
    <property type="match status" value="1"/>
</dbReference>
<protein>
    <submittedName>
        <fullName evidence="9">MFS transporter</fullName>
    </submittedName>
</protein>
<feature type="transmembrane region" description="Helical" evidence="7">
    <location>
        <begin position="106"/>
        <end position="123"/>
    </location>
</feature>
<evidence type="ECO:0000256" key="4">
    <source>
        <dbReference type="ARBA" id="ARBA00022692"/>
    </source>
</evidence>
<feature type="transmembrane region" description="Helical" evidence="7">
    <location>
        <begin position="376"/>
        <end position="396"/>
    </location>
</feature>
<keyword evidence="10" id="KW-1185">Reference proteome</keyword>
<keyword evidence="6 7" id="KW-0472">Membrane</keyword>
<comment type="subcellular location">
    <subcellularLocation>
        <location evidence="1">Cell membrane</location>
        <topology evidence="1">Multi-pass membrane protein</topology>
    </subcellularLocation>
</comment>
<evidence type="ECO:0000256" key="7">
    <source>
        <dbReference type="SAM" id="Phobius"/>
    </source>
</evidence>
<evidence type="ECO:0000313" key="10">
    <source>
        <dbReference type="Proteomes" id="UP000762110"/>
    </source>
</evidence>
<keyword evidence="5 7" id="KW-1133">Transmembrane helix</keyword>
<dbReference type="Gene3D" id="1.20.1250.20">
    <property type="entry name" value="MFS general substrate transporter like domains"/>
    <property type="match status" value="2"/>
</dbReference>
<dbReference type="PROSITE" id="PS50850">
    <property type="entry name" value="MFS"/>
    <property type="match status" value="1"/>
</dbReference>
<feature type="transmembrane region" description="Helical" evidence="7">
    <location>
        <begin position="219"/>
        <end position="242"/>
    </location>
</feature>
<evidence type="ECO:0000256" key="3">
    <source>
        <dbReference type="ARBA" id="ARBA00022475"/>
    </source>
</evidence>
<evidence type="ECO:0000313" key="9">
    <source>
        <dbReference type="EMBL" id="NQX32034.1"/>
    </source>
</evidence>
<feature type="transmembrane region" description="Helical" evidence="7">
    <location>
        <begin position="149"/>
        <end position="168"/>
    </location>
</feature>
<name>A0ABX2DEP2_9SPHI</name>
<sequence>MFRSIINAYKTSFSGLSKETWLLSSVILLNRCGYMAVPFMGLYVTQALHRPASDAGIIISLFGIGSILGATAGGKLTDMFGFRPVQIFSSLIGGALFLVFSQVSHFNTLCVLAVLISFFYDAFRPANFTAIAAYAAEGKETRSYSLNRLATNIGWAVGVSMGGIIASFNYKLLFIVDGTVSILVAVAIFMFLPTVKGFRKATIEKMKGIVVRKPWQDALFVKFILLTTVFATCFFLMFRVVPVFFKEVWHLDEALIGLILGVNGVLIALFEMIMISKIENKRPAVFYIVIGVLIVGLSFAVLMLPKFLPVVVALLSVICFTFGEMFAIPFINTFVIKRSNEFNRGQYAAGYTVGWSIAQVIGPTGGFYLAEKLGYNALWIGITILLLVCAYGYSALNYKEELKN</sequence>
<feature type="transmembrane region" description="Helical" evidence="7">
    <location>
        <begin position="254"/>
        <end position="273"/>
    </location>
</feature>
<feature type="transmembrane region" description="Helical" evidence="7">
    <location>
        <begin position="55"/>
        <end position="73"/>
    </location>
</feature>
<feature type="transmembrane region" description="Helical" evidence="7">
    <location>
        <begin position="348"/>
        <end position="370"/>
    </location>
</feature>
<feature type="domain" description="Major facilitator superfamily (MFS) profile" evidence="8">
    <location>
        <begin position="1"/>
        <end position="400"/>
    </location>
</feature>
<feature type="transmembrane region" description="Helical" evidence="7">
    <location>
        <begin position="285"/>
        <end position="304"/>
    </location>
</feature>
<evidence type="ECO:0000259" key="8">
    <source>
        <dbReference type="PROSITE" id="PS50850"/>
    </source>
</evidence>
<feature type="transmembrane region" description="Helical" evidence="7">
    <location>
        <begin position="21"/>
        <end position="43"/>
    </location>
</feature>
<dbReference type="Proteomes" id="UP000762110">
    <property type="component" value="Unassembled WGS sequence"/>
</dbReference>
<dbReference type="EMBL" id="JABMKV010000002">
    <property type="protein sequence ID" value="NQX32034.1"/>
    <property type="molecule type" value="Genomic_DNA"/>
</dbReference>
<dbReference type="PANTHER" id="PTHR23517:SF2">
    <property type="entry name" value="MULTIDRUG RESISTANCE PROTEIN MDTH"/>
    <property type="match status" value="1"/>
</dbReference>
<keyword evidence="4 7" id="KW-0812">Transmembrane</keyword>
<gene>
    <name evidence="9" type="ORF">HQN85_09865</name>
</gene>
<evidence type="ECO:0000256" key="1">
    <source>
        <dbReference type="ARBA" id="ARBA00004651"/>
    </source>
</evidence>
<evidence type="ECO:0000256" key="2">
    <source>
        <dbReference type="ARBA" id="ARBA00022448"/>
    </source>
</evidence>
<keyword evidence="2" id="KW-0813">Transport</keyword>
<accession>A0ABX2DEP2</accession>
<dbReference type="InterPro" id="IPR011701">
    <property type="entry name" value="MFS"/>
</dbReference>
<comment type="caution">
    <text evidence="9">The sequence shown here is derived from an EMBL/GenBank/DDBJ whole genome shotgun (WGS) entry which is preliminary data.</text>
</comment>
<dbReference type="InterPro" id="IPR020846">
    <property type="entry name" value="MFS_dom"/>
</dbReference>